<dbReference type="Proteomes" id="UP000257039">
    <property type="component" value="Unassembled WGS sequence"/>
</dbReference>
<evidence type="ECO:0000256" key="1">
    <source>
        <dbReference type="SAM" id="Coils"/>
    </source>
</evidence>
<reference evidence="2 3" key="1">
    <citation type="submission" date="2017-04" db="EMBL/GenBank/DDBJ databases">
        <title>Draft genome sequence of Zooshikella ganghwensis VG4 isolated from Red Sea sediments.</title>
        <authorList>
            <person name="Rehman Z."/>
            <person name="Alam I."/>
            <person name="Kamau A."/>
            <person name="Bajic V."/>
            <person name="Leiknes T."/>
        </authorList>
    </citation>
    <scope>NUCLEOTIDE SEQUENCE [LARGE SCALE GENOMIC DNA]</scope>
    <source>
        <strain evidence="2 3">VG4</strain>
    </source>
</reference>
<protein>
    <submittedName>
        <fullName evidence="2">Uncharacterized protein</fullName>
    </submittedName>
</protein>
<gene>
    <name evidence="2" type="ORF">B9G39_29135</name>
</gene>
<dbReference type="AlphaFoldDB" id="A0A4P9VG08"/>
<accession>A0A4P9VG08</accession>
<evidence type="ECO:0000313" key="3">
    <source>
        <dbReference type="Proteomes" id="UP000257039"/>
    </source>
</evidence>
<organism evidence="2 3">
    <name type="scientific">Zooshikella ganghwensis</name>
    <dbReference type="NCBI Taxonomy" id="202772"/>
    <lineage>
        <taxon>Bacteria</taxon>
        <taxon>Pseudomonadati</taxon>
        <taxon>Pseudomonadota</taxon>
        <taxon>Gammaproteobacteria</taxon>
        <taxon>Oceanospirillales</taxon>
        <taxon>Zooshikellaceae</taxon>
        <taxon>Zooshikella</taxon>
    </lineage>
</organism>
<evidence type="ECO:0000313" key="2">
    <source>
        <dbReference type="EMBL" id="RDH41336.1"/>
    </source>
</evidence>
<sequence>MNDNNILLFRRKHNSSSCNDKRACDHPRIKLNRATRTLLCLRCGEQIDPFDHCWRLAETGEQLMVDIRQLKAERDKLKQEVAELYAQKNEKNKP</sequence>
<keyword evidence="1" id="KW-0175">Coiled coil</keyword>
<keyword evidence="3" id="KW-1185">Reference proteome</keyword>
<comment type="caution">
    <text evidence="2">The sequence shown here is derived from an EMBL/GenBank/DDBJ whole genome shotgun (WGS) entry which is preliminary data.</text>
</comment>
<proteinExistence type="predicted"/>
<dbReference type="EMBL" id="NDXW01000010">
    <property type="protein sequence ID" value="RDH41336.1"/>
    <property type="molecule type" value="Genomic_DNA"/>
</dbReference>
<feature type="coiled-coil region" evidence="1">
    <location>
        <begin position="60"/>
        <end position="87"/>
    </location>
</feature>
<name>A0A4P9VG08_9GAMM</name>
<dbReference type="RefSeq" id="WP_094789963.1">
    <property type="nucleotide sequence ID" value="NZ_NDXW01000010.1"/>
</dbReference>